<evidence type="ECO:0000313" key="2">
    <source>
        <dbReference type="EMBL" id="KAF2184917.1"/>
    </source>
</evidence>
<name>A0A6A6DZ13_9PEZI</name>
<keyword evidence="1" id="KW-0732">Signal</keyword>
<reference evidence="2" key="1">
    <citation type="journal article" date="2020" name="Stud. Mycol.">
        <title>101 Dothideomycetes genomes: a test case for predicting lifestyles and emergence of pathogens.</title>
        <authorList>
            <person name="Haridas S."/>
            <person name="Albert R."/>
            <person name="Binder M."/>
            <person name="Bloem J."/>
            <person name="Labutti K."/>
            <person name="Salamov A."/>
            <person name="Andreopoulos B."/>
            <person name="Baker S."/>
            <person name="Barry K."/>
            <person name="Bills G."/>
            <person name="Bluhm B."/>
            <person name="Cannon C."/>
            <person name="Castanera R."/>
            <person name="Culley D."/>
            <person name="Daum C."/>
            <person name="Ezra D."/>
            <person name="Gonzalez J."/>
            <person name="Henrissat B."/>
            <person name="Kuo A."/>
            <person name="Liang C."/>
            <person name="Lipzen A."/>
            <person name="Lutzoni F."/>
            <person name="Magnuson J."/>
            <person name="Mondo S."/>
            <person name="Nolan M."/>
            <person name="Ohm R."/>
            <person name="Pangilinan J."/>
            <person name="Park H.-J."/>
            <person name="Ramirez L."/>
            <person name="Alfaro M."/>
            <person name="Sun H."/>
            <person name="Tritt A."/>
            <person name="Yoshinaga Y."/>
            <person name="Zwiers L.-H."/>
            <person name="Turgeon B."/>
            <person name="Goodwin S."/>
            <person name="Spatafora J."/>
            <person name="Crous P."/>
            <person name="Grigoriev I."/>
        </authorList>
    </citation>
    <scope>NUCLEOTIDE SEQUENCE</scope>
    <source>
        <strain evidence="2">CBS 207.26</strain>
    </source>
</reference>
<proteinExistence type="predicted"/>
<gene>
    <name evidence="2" type="ORF">K469DRAFT_175625</name>
</gene>
<feature type="chain" id="PRO_5025415734" evidence="1">
    <location>
        <begin position="21"/>
        <end position="75"/>
    </location>
</feature>
<evidence type="ECO:0000256" key="1">
    <source>
        <dbReference type="SAM" id="SignalP"/>
    </source>
</evidence>
<organism evidence="2 3">
    <name type="scientific">Zopfia rhizophila CBS 207.26</name>
    <dbReference type="NCBI Taxonomy" id="1314779"/>
    <lineage>
        <taxon>Eukaryota</taxon>
        <taxon>Fungi</taxon>
        <taxon>Dikarya</taxon>
        <taxon>Ascomycota</taxon>
        <taxon>Pezizomycotina</taxon>
        <taxon>Dothideomycetes</taxon>
        <taxon>Dothideomycetes incertae sedis</taxon>
        <taxon>Zopfiaceae</taxon>
        <taxon>Zopfia</taxon>
    </lineage>
</organism>
<evidence type="ECO:0000313" key="3">
    <source>
        <dbReference type="Proteomes" id="UP000800200"/>
    </source>
</evidence>
<dbReference type="AlphaFoldDB" id="A0A6A6DZ13"/>
<sequence length="75" mass="8283">ATSPRLVCSLRLCLFLNLLSQPTENSGGGLFKHSGIRGQISRAFYRSISPETGPLLYSIFCCQEKRIDSRIGHLA</sequence>
<dbReference type="Proteomes" id="UP000800200">
    <property type="component" value="Unassembled WGS sequence"/>
</dbReference>
<feature type="non-terminal residue" evidence="2">
    <location>
        <position position="1"/>
    </location>
</feature>
<accession>A0A6A6DZ13</accession>
<keyword evidence="3" id="KW-1185">Reference proteome</keyword>
<dbReference type="EMBL" id="ML994636">
    <property type="protein sequence ID" value="KAF2184917.1"/>
    <property type="molecule type" value="Genomic_DNA"/>
</dbReference>
<protein>
    <submittedName>
        <fullName evidence="2">Uncharacterized protein</fullName>
    </submittedName>
</protein>
<feature type="signal peptide" evidence="1">
    <location>
        <begin position="1"/>
        <end position="20"/>
    </location>
</feature>